<dbReference type="PANTHER" id="PTHR43280:SF2">
    <property type="entry name" value="HTH-TYPE TRANSCRIPTIONAL REGULATOR EXSA"/>
    <property type="match status" value="1"/>
</dbReference>
<dbReference type="GO" id="GO:0043565">
    <property type="term" value="F:sequence-specific DNA binding"/>
    <property type="evidence" value="ECO:0007669"/>
    <property type="project" value="InterPro"/>
</dbReference>
<keyword evidence="3" id="KW-0804">Transcription</keyword>
<dbReference type="Gene3D" id="1.10.10.60">
    <property type="entry name" value="Homeodomain-like"/>
    <property type="match status" value="1"/>
</dbReference>
<dbReference type="AlphaFoldDB" id="A0A239I6N3"/>
<keyword evidence="6" id="KW-1185">Reference proteome</keyword>
<accession>A0A239I6N3</accession>
<dbReference type="InterPro" id="IPR036163">
    <property type="entry name" value="HMA_dom_sf"/>
</dbReference>
<keyword evidence="1" id="KW-0805">Transcription regulation</keyword>
<feature type="domain" description="HTH araC/xylS-type" evidence="4">
    <location>
        <begin position="79"/>
        <end position="180"/>
    </location>
</feature>
<dbReference type="GO" id="GO:0003700">
    <property type="term" value="F:DNA-binding transcription factor activity"/>
    <property type="evidence" value="ECO:0007669"/>
    <property type="project" value="InterPro"/>
</dbReference>
<name>A0A239I6N3_9BACT</name>
<dbReference type="Pfam" id="PF12833">
    <property type="entry name" value="HTH_18"/>
    <property type="match status" value="1"/>
</dbReference>
<dbReference type="SMART" id="SM00342">
    <property type="entry name" value="HTH_ARAC"/>
    <property type="match status" value="1"/>
</dbReference>
<dbReference type="InterPro" id="IPR018062">
    <property type="entry name" value="HTH_AraC-typ_CS"/>
</dbReference>
<sequence length="193" mass="22094">MATTKLYIKNMVCDRCKRVVAEDLSKLGYKVLQVGLGEAEIATDETSEVDMEQIRQVMSEDGFELLDDRKTQLIEKVKLAIIALVHANHEAELHVNTSDYIAEKVGLDYNYLSTLFSSYEGVTIEKYLILQRIERVKELLVYNELSLKEIAYQLGYSSVAHLSSQFKKITGLTPSHFKQVKEEKRKTLDKVKD</sequence>
<dbReference type="SUPFAM" id="SSF55008">
    <property type="entry name" value="HMA, heavy metal-associated domain"/>
    <property type="match status" value="1"/>
</dbReference>
<evidence type="ECO:0000313" key="5">
    <source>
        <dbReference type="EMBL" id="SNS89207.1"/>
    </source>
</evidence>
<evidence type="ECO:0000259" key="4">
    <source>
        <dbReference type="PROSITE" id="PS01124"/>
    </source>
</evidence>
<gene>
    <name evidence="5" type="ORF">SAMN06296052_11613</name>
</gene>
<dbReference type="Gene3D" id="3.30.70.100">
    <property type="match status" value="1"/>
</dbReference>
<reference evidence="6" key="1">
    <citation type="submission" date="2017-06" db="EMBL/GenBank/DDBJ databases">
        <authorList>
            <person name="Varghese N."/>
            <person name="Submissions S."/>
        </authorList>
    </citation>
    <scope>NUCLEOTIDE SEQUENCE [LARGE SCALE GENOMIC DNA]</scope>
    <source>
        <strain evidence="6">NKM1</strain>
    </source>
</reference>
<organism evidence="5 6">
    <name type="scientific">Pontibacter ummariensis</name>
    <dbReference type="NCBI Taxonomy" id="1610492"/>
    <lineage>
        <taxon>Bacteria</taxon>
        <taxon>Pseudomonadati</taxon>
        <taxon>Bacteroidota</taxon>
        <taxon>Cytophagia</taxon>
        <taxon>Cytophagales</taxon>
        <taxon>Hymenobacteraceae</taxon>
        <taxon>Pontibacter</taxon>
    </lineage>
</organism>
<dbReference type="PROSITE" id="PS01124">
    <property type="entry name" value="HTH_ARAC_FAMILY_2"/>
    <property type="match status" value="1"/>
</dbReference>
<dbReference type="PROSITE" id="PS00041">
    <property type="entry name" value="HTH_ARAC_FAMILY_1"/>
    <property type="match status" value="1"/>
</dbReference>
<evidence type="ECO:0000256" key="2">
    <source>
        <dbReference type="ARBA" id="ARBA00023125"/>
    </source>
</evidence>
<dbReference type="RefSeq" id="WP_089320367.1">
    <property type="nucleotide sequence ID" value="NZ_FZOQ01000016.1"/>
</dbReference>
<evidence type="ECO:0000256" key="1">
    <source>
        <dbReference type="ARBA" id="ARBA00023015"/>
    </source>
</evidence>
<dbReference type="PANTHER" id="PTHR43280">
    <property type="entry name" value="ARAC-FAMILY TRANSCRIPTIONAL REGULATOR"/>
    <property type="match status" value="1"/>
</dbReference>
<dbReference type="InterPro" id="IPR009057">
    <property type="entry name" value="Homeodomain-like_sf"/>
</dbReference>
<evidence type="ECO:0000313" key="6">
    <source>
        <dbReference type="Proteomes" id="UP000198432"/>
    </source>
</evidence>
<dbReference type="Proteomes" id="UP000198432">
    <property type="component" value="Unassembled WGS sequence"/>
</dbReference>
<keyword evidence="2 5" id="KW-0238">DNA-binding</keyword>
<protein>
    <submittedName>
        <fullName evidence="5">AraC-type DNA-binding protein</fullName>
    </submittedName>
</protein>
<evidence type="ECO:0000256" key="3">
    <source>
        <dbReference type="ARBA" id="ARBA00023163"/>
    </source>
</evidence>
<dbReference type="SUPFAM" id="SSF46689">
    <property type="entry name" value="Homeodomain-like"/>
    <property type="match status" value="1"/>
</dbReference>
<dbReference type="OrthoDB" id="952277at2"/>
<proteinExistence type="predicted"/>
<dbReference type="GO" id="GO:0046872">
    <property type="term" value="F:metal ion binding"/>
    <property type="evidence" value="ECO:0007669"/>
    <property type="project" value="InterPro"/>
</dbReference>
<dbReference type="InterPro" id="IPR018060">
    <property type="entry name" value="HTH_AraC"/>
</dbReference>
<dbReference type="EMBL" id="FZOQ01000016">
    <property type="protein sequence ID" value="SNS89207.1"/>
    <property type="molecule type" value="Genomic_DNA"/>
</dbReference>